<evidence type="ECO:0000313" key="5">
    <source>
        <dbReference type="EMBL" id="VFK05976.1"/>
    </source>
</evidence>
<feature type="domain" description="Phospholipase D-like" evidence="2">
    <location>
        <begin position="41"/>
        <end position="135"/>
    </location>
</feature>
<evidence type="ECO:0000256" key="1">
    <source>
        <dbReference type="SAM" id="MobiDB-lite"/>
    </source>
</evidence>
<feature type="region of interest" description="Disordered" evidence="1">
    <location>
        <begin position="179"/>
        <end position="222"/>
    </location>
</feature>
<feature type="compositionally biased region" description="Basic and acidic residues" evidence="1">
    <location>
        <begin position="179"/>
        <end position="188"/>
    </location>
</feature>
<dbReference type="SUPFAM" id="SSF56024">
    <property type="entry name" value="Phospholipase D/nuclease"/>
    <property type="match status" value="1"/>
</dbReference>
<dbReference type="Gene3D" id="3.30.870.10">
    <property type="entry name" value="Endonuclease Chain A"/>
    <property type="match status" value="1"/>
</dbReference>
<dbReference type="EMBL" id="CAADFI010000324">
    <property type="protein sequence ID" value="VFK03059.1"/>
    <property type="molecule type" value="Genomic_DNA"/>
</dbReference>
<evidence type="ECO:0000313" key="4">
    <source>
        <dbReference type="EMBL" id="VFK03376.1"/>
    </source>
</evidence>
<organism evidence="4">
    <name type="scientific">Candidatus Kentrum eta</name>
    <dbReference type="NCBI Taxonomy" id="2126337"/>
    <lineage>
        <taxon>Bacteria</taxon>
        <taxon>Pseudomonadati</taxon>
        <taxon>Pseudomonadota</taxon>
        <taxon>Gammaproteobacteria</taxon>
        <taxon>Candidatus Kentrum</taxon>
    </lineage>
</organism>
<dbReference type="Pfam" id="PF13091">
    <property type="entry name" value="PLDc_2"/>
    <property type="match status" value="1"/>
</dbReference>
<accession>A0A450VEZ8</accession>
<sequence>MQVEYIIQPDKQLGRVLTFLLESGPLPLRIVFVSAFVSVQTLMRVKQQILDLKEAGVDIRFVLGIDLGGTSCEVLSEVLSWEIDCRIVKHRLPGHTFHPKLYLFERENEAVIIVGSNNITEGGFFGNYEGVAYIKYDLPGDAEDYANARSTLRRFLDPDDGPIVKPLTEKLIQELADRGDVPTEEGARKSRAALRKGQLTGRDKGKPIFGTENLDPPPPLPADLLERLIKNVRKQRSVARKVSASGSSI</sequence>
<dbReference type="AlphaFoldDB" id="A0A450VEZ8"/>
<dbReference type="EMBL" id="CAADFG010000321">
    <property type="protein sequence ID" value="VFK03376.1"/>
    <property type="molecule type" value="Genomic_DNA"/>
</dbReference>
<name>A0A450VEZ8_9GAMM</name>
<dbReference type="EMBL" id="CAADFJ010000318">
    <property type="protein sequence ID" value="VFK05976.1"/>
    <property type="molecule type" value="Genomic_DNA"/>
</dbReference>
<dbReference type="CDD" id="cd09117">
    <property type="entry name" value="PLDc_Bfil_DEXD_like"/>
    <property type="match status" value="1"/>
</dbReference>
<proteinExistence type="predicted"/>
<evidence type="ECO:0000259" key="2">
    <source>
        <dbReference type="Pfam" id="PF13091"/>
    </source>
</evidence>
<gene>
    <name evidence="4" type="ORF">BECKH772A_GA0070896_103211</name>
    <name evidence="3" type="ORF">BECKH772B_GA0070898_103241</name>
    <name evidence="5" type="ORF">BECKH772C_GA0070978_103181</name>
</gene>
<protein>
    <submittedName>
        <fullName evidence="4">PLD-like domain-containing protein</fullName>
    </submittedName>
</protein>
<evidence type="ECO:0000313" key="3">
    <source>
        <dbReference type="EMBL" id="VFK03059.1"/>
    </source>
</evidence>
<reference evidence="4" key="1">
    <citation type="submission" date="2019-02" db="EMBL/GenBank/DDBJ databases">
        <authorList>
            <person name="Gruber-Vodicka R. H."/>
            <person name="Seah K. B. B."/>
        </authorList>
    </citation>
    <scope>NUCLEOTIDE SEQUENCE</scope>
    <source>
        <strain evidence="5">BECK_SA2B12</strain>
        <strain evidence="4">BECK_SA2B15</strain>
        <strain evidence="3">BECK_SA2B20</strain>
    </source>
</reference>
<dbReference type="InterPro" id="IPR025202">
    <property type="entry name" value="PLD-like_dom"/>
</dbReference>